<keyword evidence="3" id="KW-1185">Reference proteome</keyword>
<proteinExistence type="predicted"/>
<dbReference type="InterPro" id="IPR012340">
    <property type="entry name" value="NA-bd_OB-fold"/>
</dbReference>
<dbReference type="SMART" id="SM00357">
    <property type="entry name" value="CSP"/>
    <property type="match status" value="1"/>
</dbReference>
<comment type="caution">
    <text evidence="2">The sequence shown here is derived from an EMBL/GenBank/DDBJ whole genome shotgun (WGS) entry which is preliminary data.</text>
</comment>
<organism evidence="2 3">
    <name type="scientific">Glutamicibacter nicotianae</name>
    <name type="common">Arthrobacter nicotianae</name>
    <dbReference type="NCBI Taxonomy" id="37929"/>
    <lineage>
        <taxon>Bacteria</taxon>
        <taxon>Bacillati</taxon>
        <taxon>Actinomycetota</taxon>
        <taxon>Actinomycetes</taxon>
        <taxon>Micrococcales</taxon>
        <taxon>Micrococcaceae</taxon>
        <taxon>Glutamicibacter</taxon>
    </lineage>
</organism>
<evidence type="ECO:0000313" key="2">
    <source>
        <dbReference type="EMBL" id="GEC13155.1"/>
    </source>
</evidence>
<name>A0ABQ0RNN7_GLUNI</name>
<dbReference type="CDD" id="cd04458">
    <property type="entry name" value="CSP_CDS"/>
    <property type="match status" value="1"/>
</dbReference>
<dbReference type="InterPro" id="IPR011129">
    <property type="entry name" value="CSD"/>
</dbReference>
<feature type="domain" description="CSD" evidence="1">
    <location>
        <begin position="3"/>
        <end position="66"/>
    </location>
</feature>
<dbReference type="PROSITE" id="PS51857">
    <property type="entry name" value="CSD_2"/>
    <property type="match status" value="1"/>
</dbReference>
<accession>A0ABQ0RNN7</accession>
<dbReference type="EMBL" id="BJNE01000010">
    <property type="protein sequence ID" value="GEC13155.1"/>
    <property type="molecule type" value="Genomic_DNA"/>
</dbReference>
<dbReference type="InterPro" id="IPR002059">
    <property type="entry name" value="CSP_DNA-bd"/>
</dbReference>
<protein>
    <submittedName>
        <fullName evidence="2">Cold-shock protein</fullName>
    </submittedName>
</protein>
<evidence type="ECO:0000313" key="3">
    <source>
        <dbReference type="Proteomes" id="UP000316242"/>
    </source>
</evidence>
<dbReference type="Proteomes" id="UP000316242">
    <property type="component" value="Unassembled WGS sequence"/>
</dbReference>
<evidence type="ECO:0000259" key="1">
    <source>
        <dbReference type="PROSITE" id="PS51857"/>
    </source>
</evidence>
<dbReference type="SUPFAM" id="SSF50249">
    <property type="entry name" value="Nucleic acid-binding proteins"/>
    <property type="match status" value="1"/>
</dbReference>
<dbReference type="Gene3D" id="2.40.50.140">
    <property type="entry name" value="Nucleic acid-binding proteins"/>
    <property type="match status" value="1"/>
</dbReference>
<dbReference type="PRINTS" id="PR00050">
    <property type="entry name" value="COLDSHOCK"/>
</dbReference>
<dbReference type="Pfam" id="PF00313">
    <property type="entry name" value="CSD"/>
    <property type="match status" value="1"/>
</dbReference>
<gene>
    <name evidence="2" type="ORF">ANI01nite_23580</name>
</gene>
<sequence length="129" mass="14119">MIMPSGKVKWYEKAKGFGFITAEDGKEIYVNAAALPEGVHDLRPGTRLEFGVAEGRRGPQALSLRLLEAAPSVARAKRKKPEDEAVLIEDLIKLLDNVSNSLRNGRYPEQAYGKKVATVLRAVADDLDA</sequence>
<reference evidence="2 3" key="1">
    <citation type="submission" date="2019-06" db="EMBL/GenBank/DDBJ databases">
        <title>Whole genome shotgun sequence of Glutamicibacter nicotianae NBRC 14234.</title>
        <authorList>
            <person name="Hosoyama A."/>
            <person name="Uohara A."/>
            <person name="Ohji S."/>
            <person name="Ichikawa N."/>
        </authorList>
    </citation>
    <scope>NUCLEOTIDE SEQUENCE [LARGE SCALE GENOMIC DNA]</scope>
    <source>
        <strain evidence="2 3">NBRC 14234</strain>
    </source>
</reference>